<accession>B7JX31</accession>
<gene>
    <name evidence="5" type="ordered locus">PCC8801_1837</name>
</gene>
<keyword evidence="6" id="KW-1185">Reference proteome</keyword>
<protein>
    <submittedName>
        <fullName evidence="5">TPR repeat-containing protein</fullName>
    </submittedName>
</protein>
<name>B7JX31_RIPO1</name>
<dbReference type="PROSITE" id="PS50293">
    <property type="entry name" value="TPR_REGION"/>
    <property type="match status" value="1"/>
</dbReference>
<dbReference type="InterPro" id="IPR056834">
    <property type="entry name" value="ARM_TT21_C"/>
</dbReference>
<evidence type="ECO:0000256" key="2">
    <source>
        <dbReference type="ARBA" id="ARBA00022803"/>
    </source>
</evidence>
<dbReference type="PANTHER" id="PTHR45586:SF1">
    <property type="entry name" value="LIPOPOLYSACCHARIDE ASSEMBLY PROTEIN B"/>
    <property type="match status" value="1"/>
</dbReference>
<evidence type="ECO:0000256" key="3">
    <source>
        <dbReference type="PROSITE-ProRule" id="PRU00339"/>
    </source>
</evidence>
<dbReference type="Pfam" id="PF13432">
    <property type="entry name" value="TPR_16"/>
    <property type="match status" value="1"/>
</dbReference>
<evidence type="ECO:0000256" key="1">
    <source>
        <dbReference type="ARBA" id="ARBA00022737"/>
    </source>
</evidence>
<feature type="repeat" description="TPR" evidence="3">
    <location>
        <begin position="17"/>
        <end position="50"/>
    </location>
</feature>
<dbReference type="eggNOG" id="COG0457">
    <property type="taxonomic scope" value="Bacteria"/>
</dbReference>
<dbReference type="Gene3D" id="1.25.40.10">
    <property type="entry name" value="Tetratricopeptide repeat domain"/>
    <property type="match status" value="2"/>
</dbReference>
<dbReference type="SUPFAM" id="SSF48452">
    <property type="entry name" value="TPR-like"/>
    <property type="match status" value="1"/>
</dbReference>
<keyword evidence="1" id="KW-0677">Repeat</keyword>
<evidence type="ECO:0000313" key="6">
    <source>
        <dbReference type="Proteomes" id="UP000008204"/>
    </source>
</evidence>
<dbReference type="STRING" id="41431.PCC8801_1837"/>
<dbReference type="OrthoDB" id="443517at2"/>
<feature type="repeat" description="TPR" evidence="3">
    <location>
        <begin position="119"/>
        <end position="152"/>
    </location>
</feature>
<dbReference type="PANTHER" id="PTHR45586">
    <property type="entry name" value="TPR REPEAT-CONTAINING PROTEIN PA4667"/>
    <property type="match status" value="1"/>
</dbReference>
<dbReference type="EMBL" id="CP001287">
    <property type="protein sequence ID" value="ACK65880.1"/>
    <property type="molecule type" value="Genomic_DNA"/>
</dbReference>
<evidence type="ECO:0000313" key="5">
    <source>
        <dbReference type="EMBL" id="ACK65880.1"/>
    </source>
</evidence>
<dbReference type="SMART" id="SM00028">
    <property type="entry name" value="TPR"/>
    <property type="match status" value="7"/>
</dbReference>
<feature type="repeat" description="TPR" evidence="3">
    <location>
        <begin position="85"/>
        <end position="118"/>
    </location>
</feature>
<evidence type="ECO:0000259" key="4">
    <source>
        <dbReference type="Pfam" id="PF25063"/>
    </source>
</evidence>
<reference evidence="6" key="1">
    <citation type="journal article" date="2011" name="MBio">
        <title>Novel metabolic attributes of the genus Cyanothece, comprising a group of unicellular nitrogen-fixing Cyanobacteria.</title>
        <authorList>
            <person name="Bandyopadhyay A."/>
            <person name="Elvitigala T."/>
            <person name="Welsh E."/>
            <person name="Stockel J."/>
            <person name="Liberton M."/>
            <person name="Min H."/>
            <person name="Sherman L.A."/>
            <person name="Pakrasi H.B."/>
        </authorList>
    </citation>
    <scope>NUCLEOTIDE SEQUENCE [LARGE SCALE GENOMIC DNA]</scope>
    <source>
        <strain evidence="6">PCC 8801</strain>
    </source>
</reference>
<dbReference type="InterPro" id="IPR051012">
    <property type="entry name" value="CellSynth/LPSAsmb/PSIAsmb"/>
</dbReference>
<feature type="repeat" description="TPR" evidence="3">
    <location>
        <begin position="187"/>
        <end position="220"/>
    </location>
</feature>
<dbReference type="HOGENOM" id="CLU_838782_0_0_3"/>
<dbReference type="InterPro" id="IPR019734">
    <property type="entry name" value="TPR_rpt"/>
</dbReference>
<sequence length="344" mass="38847">MSNFTPKIKRVTKPTDKSGLARMALQLVQENRYDEALLAFQEILEQDPNTKQAHLGIGRIYLKQKDYQGALTHFQTARNLDPMMVQASLAIGNAYYELKQLELSMQAFQDAVNIDPSDATGYLGIGRVLIKQKQYPQAKEQLQKALVLNPQLILARLLMAQIYQEQGDIDQAITEIESVLKLNPTLSNAYQGLGNLYLKQEKYALARKNFEQAQQLNPKIPAAAKLPYLEVLVQDNALDEATAILKEMPNQKPLEVRKQKLWGDIYVRQGFLEEALQSYRSAALLAAEEGEIRNELSDLDPLLQKAQTDLKALVEIYKAKAIERISTMKLPENATDRTALDSLF</sequence>
<proteinExistence type="predicted"/>
<dbReference type="Pfam" id="PF25063">
    <property type="entry name" value="ARM_TT21_C"/>
    <property type="match status" value="1"/>
</dbReference>
<organism evidence="5 6">
    <name type="scientific">Rippkaea orientalis (strain PCC 8801 / RF-1)</name>
    <name type="common">Cyanothece sp. (strain PCC 8801)</name>
    <dbReference type="NCBI Taxonomy" id="41431"/>
    <lineage>
        <taxon>Bacteria</taxon>
        <taxon>Bacillati</taxon>
        <taxon>Cyanobacteriota</taxon>
        <taxon>Cyanophyceae</taxon>
        <taxon>Oscillatoriophycideae</taxon>
        <taxon>Chroococcales</taxon>
        <taxon>Aphanothecaceae</taxon>
        <taxon>Rippkaea</taxon>
        <taxon>Rippkaea orientalis</taxon>
    </lineage>
</organism>
<dbReference type="RefSeq" id="WP_012595152.1">
    <property type="nucleotide sequence ID" value="NC_011726.1"/>
</dbReference>
<dbReference type="PROSITE" id="PS50005">
    <property type="entry name" value="TPR"/>
    <property type="match status" value="6"/>
</dbReference>
<feature type="domain" description="Tetratricopeptide repeat protein 21A/21B C-terminal ARM" evidence="4">
    <location>
        <begin position="97"/>
        <end position="219"/>
    </location>
</feature>
<dbReference type="InterPro" id="IPR011990">
    <property type="entry name" value="TPR-like_helical_dom_sf"/>
</dbReference>
<dbReference type="Proteomes" id="UP000008204">
    <property type="component" value="Chromosome"/>
</dbReference>
<dbReference type="KEGG" id="cyp:PCC8801_1837"/>
<feature type="repeat" description="TPR" evidence="3">
    <location>
        <begin position="153"/>
        <end position="186"/>
    </location>
</feature>
<feature type="repeat" description="TPR" evidence="3">
    <location>
        <begin position="51"/>
        <end position="84"/>
    </location>
</feature>
<dbReference type="AlphaFoldDB" id="B7JX31"/>
<keyword evidence="2 3" id="KW-0802">TPR repeat</keyword>